<feature type="compositionally biased region" description="Pro residues" evidence="1">
    <location>
        <begin position="76"/>
        <end position="101"/>
    </location>
</feature>
<feature type="compositionally biased region" description="Polar residues" evidence="1">
    <location>
        <begin position="290"/>
        <end position="299"/>
    </location>
</feature>
<dbReference type="RefSeq" id="XP_053016728.1">
    <property type="nucleotide sequence ID" value="XM_053165548.1"/>
</dbReference>
<sequence>MPLIPAGLSSLNAKVESARKGFNSSLDKAGQKSGVFKGPANPKTAAAPPPPPPSYARPSNYTPPPPPPARNDRLGPAPPPPPPTRQPNIPPPPPSRAPLPPRRCDSDAAPDQESYPPPVAKRPVAPPPSTATPYRPPPTSNNGYGPPSMAPVQPTSRYGPPSPPKSDSQLYEESAAVDDHSEHAAEWPSSHPEHHQPPPPPPPIITMKKPVNWQHNPAPPPAPPKNLSTPPRFLHPKHGQIPFPPFSQFTAQDKEAFFGMLDEFFARKFPARVPGGRPRDGKPPVALQTRPPSTAQEVQMQDEGVCRAEELARYFKGYRQWTRGPEQWYRADDPVPEPMRTADDVKRVSCWTQTGDERRQMNYVLFPDLSQLWSEVVFAVSDSGPPRYASARFRPPPGLIDGPTLAQAADSYGPPITQFALDAERGGRHVARGECWDLANEALKACPVQNPHIPPPLASISRTHGILLYHGTATAPGQGHGTWKQLHQLGIIRPGDIIEWRLVACRTVNPALSFTLGDPDHTAIIVEASGATVHTSRSADACPPTMLGLITVIEQSLKQLPVRRTYDLATISRGQVWIYRPMAEQRLLGPGANSPQFPPPQPSFLPA</sequence>
<dbReference type="PANTHER" id="PTHR48125:SF12">
    <property type="entry name" value="AT HOOK TRANSCRIPTION FACTOR FAMILY-RELATED"/>
    <property type="match status" value="1"/>
</dbReference>
<feature type="compositionally biased region" description="Pro residues" evidence="1">
    <location>
        <begin position="115"/>
        <end position="139"/>
    </location>
</feature>
<evidence type="ECO:0000256" key="1">
    <source>
        <dbReference type="SAM" id="MobiDB-lite"/>
    </source>
</evidence>
<organism evidence="3 4">
    <name type="scientific">Puccinia triticina</name>
    <dbReference type="NCBI Taxonomy" id="208348"/>
    <lineage>
        <taxon>Eukaryota</taxon>
        <taxon>Fungi</taxon>
        <taxon>Dikarya</taxon>
        <taxon>Basidiomycota</taxon>
        <taxon>Pucciniomycotina</taxon>
        <taxon>Pucciniomycetes</taxon>
        <taxon>Pucciniales</taxon>
        <taxon>Pucciniaceae</taxon>
        <taxon>Puccinia</taxon>
    </lineage>
</organism>
<evidence type="ECO:0000313" key="3">
    <source>
        <dbReference type="EMBL" id="WAQ81173.1"/>
    </source>
</evidence>
<dbReference type="GeneID" id="77806443"/>
<name>A0ABY7C7M1_9BASI</name>
<feature type="compositionally biased region" description="Basic and acidic residues" evidence="1">
    <location>
        <begin position="177"/>
        <end position="196"/>
    </location>
</feature>
<dbReference type="InterPro" id="IPR057402">
    <property type="entry name" value="AIM3_BBC1_C"/>
</dbReference>
<reference evidence="3" key="1">
    <citation type="submission" date="2022-10" db="EMBL/GenBank/DDBJ databases">
        <title>Puccinia triticina Genome sequencing and assembly.</title>
        <authorList>
            <person name="Li C."/>
        </authorList>
    </citation>
    <scope>NUCLEOTIDE SEQUENCE</scope>
    <source>
        <strain evidence="3">Pt15</strain>
    </source>
</reference>
<feature type="domain" description="BBC1/AIM3 cysteine proteinase-fold" evidence="2">
    <location>
        <begin position="391"/>
        <end position="588"/>
    </location>
</feature>
<feature type="region of interest" description="Disordered" evidence="1">
    <location>
        <begin position="17"/>
        <end position="230"/>
    </location>
</feature>
<gene>
    <name evidence="3" type="ORF">PtA15_1A512</name>
</gene>
<dbReference type="EMBL" id="CP110421">
    <property type="protein sequence ID" value="WAQ81173.1"/>
    <property type="molecule type" value="Genomic_DNA"/>
</dbReference>
<protein>
    <recommendedName>
        <fullName evidence="2">BBC1/AIM3 cysteine proteinase-fold domain-containing protein</fullName>
    </recommendedName>
</protein>
<feature type="region of interest" description="Disordered" evidence="1">
    <location>
        <begin position="271"/>
        <end position="302"/>
    </location>
</feature>
<dbReference type="Proteomes" id="UP001164743">
    <property type="component" value="Chromosome 1A"/>
</dbReference>
<evidence type="ECO:0000313" key="4">
    <source>
        <dbReference type="Proteomes" id="UP001164743"/>
    </source>
</evidence>
<feature type="compositionally biased region" description="Pro residues" evidence="1">
    <location>
        <begin position="47"/>
        <end position="69"/>
    </location>
</feature>
<accession>A0ABY7C7M1</accession>
<evidence type="ECO:0000259" key="2">
    <source>
        <dbReference type="Pfam" id="PF25459"/>
    </source>
</evidence>
<keyword evidence="4" id="KW-1185">Reference proteome</keyword>
<dbReference type="Pfam" id="PF25459">
    <property type="entry name" value="AIM3_BBC1_C"/>
    <property type="match status" value="1"/>
</dbReference>
<dbReference type="PANTHER" id="PTHR48125">
    <property type="entry name" value="LP07818P1"/>
    <property type="match status" value="1"/>
</dbReference>
<proteinExistence type="predicted"/>